<dbReference type="InterPro" id="IPR005467">
    <property type="entry name" value="His_kinase_dom"/>
</dbReference>
<evidence type="ECO:0000256" key="1">
    <source>
        <dbReference type="ARBA" id="ARBA00000085"/>
    </source>
</evidence>
<keyword evidence="8" id="KW-0902">Two-component regulatory system</keyword>
<protein>
    <recommendedName>
        <fullName evidence="2">histidine kinase</fullName>
        <ecNumber evidence="2">2.7.13.3</ecNumber>
    </recommendedName>
</protein>
<keyword evidence="6" id="KW-0418">Kinase</keyword>
<evidence type="ECO:0000313" key="10">
    <source>
        <dbReference type="Proteomes" id="UP000017429"/>
    </source>
</evidence>
<keyword evidence="7" id="KW-0067">ATP-binding</keyword>
<dbReference type="eggNOG" id="COG4191">
    <property type="taxonomic scope" value="Bacteria"/>
</dbReference>
<keyword evidence="4 9" id="KW-0808">Transferase</keyword>
<dbReference type="GO" id="GO:0005524">
    <property type="term" value="F:ATP binding"/>
    <property type="evidence" value="ECO:0007669"/>
    <property type="project" value="UniProtKB-KW"/>
</dbReference>
<keyword evidence="10" id="KW-1185">Reference proteome</keyword>
<evidence type="ECO:0000256" key="6">
    <source>
        <dbReference type="ARBA" id="ARBA00022777"/>
    </source>
</evidence>
<dbReference type="InterPro" id="IPR004358">
    <property type="entry name" value="Sig_transdc_His_kin-like_C"/>
</dbReference>
<dbReference type="InterPro" id="IPR003594">
    <property type="entry name" value="HATPase_dom"/>
</dbReference>
<dbReference type="InterPro" id="IPR003661">
    <property type="entry name" value="HisK_dim/P_dom"/>
</dbReference>
<reference evidence="9" key="3">
    <citation type="submission" date="2022-06" db="EMBL/GenBank/DDBJ databases">
        <title>Resources to Facilitate Use of the Altered Schaedler Flora (ASF) Mouse Model to Study Microbiome Function.</title>
        <authorList>
            <person name="Proctor A."/>
            <person name="Parvinroo S."/>
            <person name="Richie T."/>
            <person name="Jia X."/>
            <person name="Lee S.T.M."/>
            <person name="Karp P.D."/>
            <person name="Paley S."/>
            <person name="Kostic A.D."/>
            <person name="Pierre J.F."/>
            <person name="Wannemuehler M.J."/>
            <person name="Phillips G.J."/>
        </authorList>
    </citation>
    <scope>NUCLEOTIDE SEQUENCE</scope>
    <source>
        <strain evidence="9">ASF457</strain>
    </source>
</reference>
<dbReference type="AlphaFoldDB" id="V2RJY6"/>
<evidence type="ECO:0000256" key="4">
    <source>
        <dbReference type="ARBA" id="ARBA00022679"/>
    </source>
</evidence>
<dbReference type="GO" id="GO:0000155">
    <property type="term" value="F:phosphorelay sensor kinase activity"/>
    <property type="evidence" value="ECO:0007669"/>
    <property type="project" value="InterPro"/>
</dbReference>
<proteinExistence type="predicted"/>
<dbReference type="PANTHER" id="PTHR43065:SF10">
    <property type="entry name" value="PEROXIDE STRESS-ACTIVATED HISTIDINE KINASE MAK3"/>
    <property type="match status" value="1"/>
</dbReference>
<dbReference type="SMART" id="SM00388">
    <property type="entry name" value="HisKA"/>
    <property type="match status" value="1"/>
</dbReference>
<dbReference type="SUPFAM" id="SSF47384">
    <property type="entry name" value="Homodimeric domain of signal transducing histidine kinase"/>
    <property type="match status" value="1"/>
</dbReference>
<dbReference type="Pfam" id="PF02518">
    <property type="entry name" value="HATPase_c"/>
    <property type="match status" value="1"/>
</dbReference>
<reference evidence="9" key="2">
    <citation type="submission" date="2022-05" db="EMBL/GenBank/DDBJ databases">
        <authorList>
            <person name="Proctor A.L."/>
            <person name="Phillips G.J."/>
            <person name="Wannemuehler M.J."/>
        </authorList>
    </citation>
    <scope>NUCLEOTIDE SEQUENCE</scope>
    <source>
        <strain evidence="9">ASF457</strain>
    </source>
</reference>
<evidence type="ECO:0000256" key="3">
    <source>
        <dbReference type="ARBA" id="ARBA00022553"/>
    </source>
</evidence>
<comment type="catalytic activity">
    <reaction evidence="1">
        <text>ATP + protein L-histidine = ADP + protein N-phospho-L-histidine.</text>
        <dbReference type="EC" id="2.7.13.3"/>
    </reaction>
</comment>
<dbReference type="InterPro" id="IPR036890">
    <property type="entry name" value="HATPase_C_sf"/>
</dbReference>
<dbReference type="OrthoDB" id="9760427at2"/>
<dbReference type="CDD" id="cd00075">
    <property type="entry name" value="HATPase"/>
    <property type="match status" value="1"/>
</dbReference>
<dbReference type="SMART" id="SM00387">
    <property type="entry name" value="HATPase_c"/>
    <property type="match status" value="1"/>
</dbReference>
<dbReference type="EMBL" id="CP097562">
    <property type="protein sequence ID" value="USF24480.1"/>
    <property type="molecule type" value="Genomic_DNA"/>
</dbReference>
<organism evidence="9 10">
    <name type="scientific">Mucispirillum schaedleri ASF457</name>
    <dbReference type="NCBI Taxonomy" id="1379858"/>
    <lineage>
        <taxon>Bacteria</taxon>
        <taxon>Pseudomonadati</taxon>
        <taxon>Deferribacterota</taxon>
        <taxon>Deferribacteres</taxon>
        <taxon>Deferribacterales</taxon>
        <taxon>Mucispirillaceae</taxon>
        <taxon>Mucispirillum</taxon>
    </lineage>
</organism>
<reference evidence="9" key="1">
    <citation type="journal article" date="2014" name="Genome Announc.">
        <title>Draft genome sequences of the altered schaedler flora, a defined bacterial community from gnotobiotic mice.</title>
        <authorList>
            <person name="Wannemuehler M.J."/>
            <person name="Overstreet A.M."/>
            <person name="Ward D.V."/>
            <person name="Phillips G.J."/>
        </authorList>
    </citation>
    <scope>NUCLEOTIDE SEQUENCE</scope>
    <source>
        <strain evidence="9">ASF457</strain>
    </source>
</reference>
<dbReference type="EC" id="2.7.13.3" evidence="2"/>
<dbReference type="Gene3D" id="1.10.287.130">
    <property type="match status" value="1"/>
</dbReference>
<evidence type="ECO:0000256" key="8">
    <source>
        <dbReference type="ARBA" id="ARBA00023012"/>
    </source>
</evidence>
<dbReference type="RefSeq" id="WP_023275859.1">
    <property type="nucleotide sequence ID" value="NZ_CP097562.1"/>
</dbReference>
<dbReference type="Gene3D" id="3.30.565.10">
    <property type="entry name" value="Histidine kinase-like ATPase, C-terminal domain"/>
    <property type="match status" value="1"/>
</dbReference>
<dbReference type="Proteomes" id="UP000017429">
    <property type="component" value="Chromosome"/>
</dbReference>
<dbReference type="InterPro" id="IPR036097">
    <property type="entry name" value="HisK_dim/P_sf"/>
</dbReference>
<sequence>MKLIEIINKRCNCKVIHVVIKSKIGERVAYRNVCEDNSKEYIHRIHSGSMELEIKYSADKELSDEAVSLLTDLIDVYVENRAAWEIDEHVSKSPDIYAGRATLDEMVKVATNALVYSSLFDKAAVMFFNERLMELRGIYMIGIPPYTEEQVKAFRNKRVPVEQSIIKKLQEYNQYPDDIEMHLELEDKIFSSIDNVKLSNPLIIAPMMTGNKIYGILITYSNNKYTNTHIFTTRSTARLLNTMMMAAISNQKYEYTTSFYKEIESEMRNKQSLVTLGNYVATIAHEVKNPLISIGGFAKRLMKAVTNEDLKRMAGIIAAESIRLEHLTEDILSFSRKRPPKKEKILLKKLFSEIKPLFETRMAEHNFKMNIDIPDDAYIYADIDQIKQVIVNLITNAMNVMENDGTVAVNFQEKDGKTNIMISDSGPGIPLEVMPNLFKPFFTTSNSGTGLGLPISRKILNNHNGDLTVYNSKNGAVFTIILPVE</sequence>
<dbReference type="Pfam" id="PF00512">
    <property type="entry name" value="HisKA"/>
    <property type="match status" value="1"/>
</dbReference>
<evidence type="ECO:0000256" key="5">
    <source>
        <dbReference type="ARBA" id="ARBA00022741"/>
    </source>
</evidence>
<dbReference type="CDD" id="cd00082">
    <property type="entry name" value="HisKA"/>
    <property type="match status" value="1"/>
</dbReference>
<dbReference type="SUPFAM" id="SSF55874">
    <property type="entry name" value="ATPase domain of HSP90 chaperone/DNA topoisomerase II/histidine kinase"/>
    <property type="match status" value="1"/>
</dbReference>
<dbReference type="PANTHER" id="PTHR43065">
    <property type="entry name" value="SENSOR HISTIDINE KINASE"/>
    <property type="match status" value="1"/>
</dbReference>
<dbReference type="PRINTS" id="PR00344">
    <property type="entry name" value="BCTRLSENSOR"/>
</dbReference>
<evidence type="ECO:0000256" key="7">
    <source>
        <dbReference type="ARBA" id="ARBA00022840"/>
    </source>
</evidence>
<accession>V2RJY6</accession>
<dbReference type="PROSITE" id="PS50109">
    <property type="entry name" value="HIS_KIN"/>
    <property type="match status" value="1"/>
</dbReference>
<gene>
    <name evidence="9" type="primary">sasA_3</name>
    <name evidence="9" type="ORF">N508_001566</name>
</gene>
<name>V2RJY6_9BACT</name>
<evidence type="ECO:0000313" key="9">
    <source>
        <dbReference type="EMBL" id="USF24480.1"/>
    </source>
</evidence>
<evidence type="ECO:0000256" key="2">
    <source>
        <dbReference type="ARBA" id="ARBA00012438"/>
    </source>
</evidence>
<dbReference type="KEGG" id="msch:N508_001566"/>
<keyword evidence="3" id="KW-0597">Phosphoprotein</keyword>
<keyword evidence="5" id="KW-0547">Nucleotide-binding</keyword>